<gene>
    <name evidence="2" type="ORF">PG915_22505</name>
</gene>
<dbReference type="PANTHER" id="PTHR43265">
    <property type="entry name" value="ESTERASE ESTD"/>
    <property type="match status" value="1"/>
</dbReference>
<protein>
    <submittedName>
        <fullName evidence="2">Alpha/beta hydrolase family protein</fullName>
        <ecNumber evidence="2">3.4.-.-</ecNumber>
    </submittedName>
</protein>
<sequence>MSIVYKVSSVLFLVLLSYSNHTFALEALGLIREDGSKLQYYLKKNTPNHDDLLILVQGSDCNSVTQNARINQELPKILPNADVLTVEKYGIDASLRLSEEIERADCPKAYIDNDSPEQRVSDYLQVLAHVEAGQHYDRVMIVGGSEGGLIANMLTANSDRISYTVSINSGGRKFIDDVIHSIRVDASSEEVFEQESQGFMGFYNHLLDSEPFELDMSNHGYKWWRGVFSVDQVEVIKQINTPVLLIQAGQDESVSVDSAIEMAEDIASSNPNIEFKLYGDLNHGLKRSTGDDALSLVIEDIQIWLKKQS</sequence>
<dbReference type="GO" id="GO:0052689">
    <property type="term" value="F:carboxylic ester hydrolase activity"/>
    <property type="evidence" value="ECO:0007669"/>
    <property type="project" value="TreeGrafter"/>
</dbReference>
<name>A0AAU8BN12_9VIBR</name>
<dbReference type="RefSeq" id="WP_353499208.1">
    <property type="nucleotide sequence ID" value="NZ_CP115921.1"/>
</dbReference>
<accession>A0AAU8BN12</accession>
<dbReference type="AlphaFoldDB" id="A0AAU8BN12"/>
<dbReference type="EMBL" id="CP115921">
    <property type="protein sequence ID" value="XCD18052.1"/>
    <property type="molecule type" value="Genomic_DNA"/>
</dbReference>
<dbReference type="KEGG" id="vck:PG915_22505"/>
<evidence type="ECO:0000259" key="1">
    <source>
        <dbReference type="Pfam" id="PF01738"/>
    </source>
</evidence>
<keyword evidence="2" id="KW-0378">Hydrolase</keyword>
<dbReference type="InterPro" id="IPR029058">
    <property type="entry name" value="AB_hydrolase_fold"/>
</dbReference>
<dbReference type="Pfam" id="PF01738">
    <property type="entry name" value="DLH"/>
    <property type="match status" value="1"/>
</dbReference>
<dbReference type="InterPro" id="IPR053145">
    <property type="entry name" value="AB_hydrolase_Est10"/>
</dbReference>
<dbReference type="EC" id="3.4.-.-" evidence="2"/>
<evidence type="ECO:0000313" key="2">
    <source>
        <dbReference type="EMBL" id="XCD18052.1"/>
    </source>
</evidence>
<dbReference type="Gene3D" id="3.40.50.1820">
    <property type="entry name" value="alpha/beta hydrolase"/>
    <property type="match status" value="1"/>
</dbReference>
<organism evidence="2">
    <name type="scientific">Vibrio chaetopteri</name>
    <dbReference type="NCBI Taxonomy" id="3016528"/>
    <lineage>
        <taxon>Bacteria</taxon>
        <taxon>Pseudomonadati</taxon>
        <taxon>Pseudomonadota</taxon>
        <taxon>Gammaproteobacteria</taxon>
        <taxon>Vibrionales</taxon>
        <taxon>Vibrionaceae</taxon>
        <taxon>Vibrio</taxon>
    </lineage>
</organism>
<dbReference type="PANTHER" id="PTHR43265:SF1">
    <property type="entry name" value="ESTERASE ESTD"/>
    <property type="match status" value="1"/>
</dbReference>
<feature type="domain" description="Dienelactone hydrolase" evidence="1">
    <location>
        <begin position="227"/>
        <end position="288"/>
    </location>
</feature>
<reference evidence="2" key="1">
    <citation type="submission" date="2023-01" db="EMBL/GenBank/DDBJ databases">
        <title>Vibrio sp. CB1-14 genome sequencing.</title>
        <authorList>
            <person name="Otstavnykh N."/>
            <person name="Isaeva M."/>
            <person name="Meleshko D."/>
        </authorList>
    </citation>
    <scope>NUCLEOTIDE SEQUENCE</scope>
    <source>
        <strain evidence="2">CB1-14</strain>
    </source>
</reference>
<dbReference type="SUPFAM" id="SSF53474">
    <property type="entry name" value="alpha/beta-Hydrolases"/>
    <property type="match status" value="1"/>
</dbReference>
<dbReference type="InterPro" id="IPR002925">
    <property type="entry name" value="Dienelactn_hydro"/>
</dbReference>
<proteinExistence type="predicted"/>